<dbReference type="Pfam" id="PF25403">
    <property type="entry name" value="zf-C2H2_ZFAND2"/>
    <property type="match status" value="1"/>
</dbReference>
<keyword evidence="9" id="KW-1185">Reference proteome</keyword>
<dbReference type="GO" id="GO:0005737">
    <property type="term" value="C:cytoplasm"/>
    <property type="evidence" value="ECO:0007669"/>
    <property type="project" value="TreeGrafter"/>
</dbReference>
<keyword evidence="4" id="KW-0862">Zinc</keyword>
<dbReference type="Proteomes" id="UP000193498">
    <property type="component" value="Unassembled WGS sequence"/>
</dbReference>
<dbReference type="SUPFAM" id="SSF118310">
    <property type="entry name" value="AN1-like Zinc finger"/>
    <property type="match status" value="1"/>
</dbReference>
<feature type="compositionally biased region" description="Basic and acidic residues" evidence="6">
    <location>
        <begin position="25"/>
        <end position="34"/>
    </location>
</feature>
<evidence type="ECO:0000256" key="2">
    <source>
        <dbReference type="ARBA" id="ARBA00022737"/>
    </source>
</evidence>
<sequence length="85" mass="9535">DVRVPVCPLCGKPVPVNKGENPNQRMDEHIRKGCADPGTTTDRSPAYRNVCSYQACKAKVLVSTKCPSCRKQYCLKHRFEADHKC</sequence>
<evidence type="ECO:0000256" key="6">
    <source>
        <dbReference type="SAM" id="MobiDB-lite"/>
    </source>
</evidence>
<feature type="non-terminal residue" evidence="8">
    <location>
        <position position="1"/>
    </location>
</feature>
<evidence type="ECO:0000256" key="1">
    <source>
        <dbReference type="ARBA" id="ARBA00022723"/>
    </source>
</evidence>
<keyword evidence="3 5" id="KW-0863">Zinc-finger</keyword>
<dbReference type="InterPro" id="IPR035896">
    <property type="entry name" value="AN1-like_Znf"/>
</dbReference>
<dbReference type="PANTHER" id="PTHR14677">
    <property type="entry name" value="ARSENITE INDUCUBLE RNA ASSOCIATED PROTEIN AIP-1-RELATED"/>
    <property type="match status" value="1"/>
</dbReference>
<organism evidence="8 9">
    <name type="scientific">Basidiobolus meristosporus CBS 931.73</name>
    <dbReference type="NCBI Taxonomy" id="1314790"/>
    <lineage>
        <taxon>Eukaryota</taxon>
        <taxon>Fungi</taxon>
        <taxon>Fungi incertae sedis</taxon>
        <taxon>Zoopagomycota</taxon>
        <taxon>Entomophthoromycotina</taxon>
        <taxon>Basidiobolomycetes</taxon>
        <taxon>Basidiobolales</taxon>
        <taxon>Basidiobolaceae</taxon>
        <taxon>Basidiobolus</taxon>
    </lineage>
</organism>
<dbReference type="Pfam" id="PF01428">
    <property type="entry name" value="zf-AN1"/>
    <property type="match status" value="1"/>
</dbReference>
<dbReference type="Gene3D" id="4.10.1110.10">
    <property type="entry name" value="AN1-like Zinc finger"/>
    <property type="match status" value="1"/>
</dbReference>
<feature type="non-terminal residue" evidence="8">
    <location>
        <position position="85"/>
    </location>
</feature>
<accession>A0A1Y1YEI5</accession>
<keyword evidence="1" id="KW-0479">Metal-binding</keyword>
<dbReference type="AlphaFoldDB" id="A0A1Y1YEI5"/>
<evidence type="ECO:0000256" key="3">
    <source>
        <dbReference type="ARBA" id="ARBA00022771"/>
    </source>
</evidence>
<protein>
    <recommendedName>
        <fullName evidence="7">AN1-type domain-containing protein</fullName>
    </recommendedName>
</protein>
<evidence type="ECO:0000256" key="4">
    <source>
        <dbReference type="ARBA" id="ARBA00022833"/>
    </source>
</evidence>
<feature type="region of interest" description="Disordered" evidence="6">
    <location>
        <begin position="18"/>
        <end position="42"/>
    </location>
</feature>
<dbReference type="EMBL" id="MCFE01000154">
    <property type="protein sequence ID" value="ORX96450.1"/>
    <property type="molecule type" value="Genomic_DNA"/>
</dbReference>
<dbReference type="STRING" id="1314790.A0A1Y1YEI5"/>
<keyword evidence="2" id="KW-0677">Repeat</keyword>
<dbReference type="InterPro" id="IPR057357">
    <property type="entry name" value="Znf-C2H2_ZFAND2A/B"/>
</dbReference>
<feature type="domain" description="AN1-type" evidence="7">
    <location>
        <begin position="45"/>
        <end position="85"/>
    </location>
</feature>
<evidence type="ECO:0000313" key="8">
    <source>
        <dbReference type="EMBL" id="ORX96450.1"/>
    </source>
</evidence>
<dbReference type="InParanoid" id="A0A1Y1YEI5"/>
<comment type="caution">
    <text evidence="8">The sequence shown here is derived from an EMBL/GenBank/DDBJ whole genome shotgun (WGS) entry which is preliminary data.</text>
</comment>
<dbReference type="PANTHER" id="PTHR14677:SF20">
    <property type="entry name" value="ZINC FINGER AN1-TYPE CONTAINING 2A-RELATED"/>
    <property type="match status" value="1"/>
</dbReference>
<reference evidence="8 9" key="1">
    <citation type="submission" date="2016-07" db="EMBL/GenBank/DDBJ databases">
        <title>Pervasive Adenine N6-methylation of Active Genes in Fungi.</title>
        <authorList>
            <consortium name="DOE Joint Genome Institute"/>
            <person name="Mondo S.J."/>
            <person name="Dannebaum R.O."/>
            <person name="Kuo R.C."/>
            <person name="Labutti K."/>
            <person name="Haridas S."/>
            <person name="Kuo A."/>
            <person name="Salamov A."/>
            <person name="Ahrendt S.R."/>
            <person name="Lipzen A."/>
            <person name="Sullivan W."/>
            <person name="Andreopoulos W.B."/>
            <person name="Clum A."/>
            <person name="Lindquist E."/>
            <person name="Daum C."/>
            <person name="Ramamoorthy G.K."/>
            <person name="Gryganskyi A."/>
            <person name="Culley D."/>
            <person name="Magnuson J.K."/>
            <person name="James T.Y."/>
            <person name="O'Malley M.A."/>
            <person name="Stajich J.E."/>
            <person name="Spatafora J.W."/>
            <person name="Visel A."/>
            <person name="Grigoriev I.V."/>
        </authorList>
    </citation>
    <scope>NUCLEOTIDE SEQUENCE [LARGE SCALE GENOMIC DNA]</scope>
    <source>
        <strain evidence="8 9">CBS 931.73</strain>
    </source>
</reference>
<dbReference type="InterPro" id="IPR000058">
    <property type="entry name" value="Znf_AN1"/>
</dbReference>
<dbReference type="GO" id="GO:0008270">
    <property type="term" value="F:zinc ion binding"/>
    <property type="evidence" value="ECO:0007669"/>
    <property type="project" value="UniProtKB-KW"/>
</dbReference>
<dbReference type="PROSITE" id="PS51039">
    <property type="entry name" value="ZF_AN1"/>
    <property type="match status" value="1"/>
</dbReference>
<name>A0A1Y1YEI5_9FUNG</name>
<dbReference type="OrthoDB" id="431929at2759"/>
<evidence type="ECO:0000259" key="7">
    <source>
        <dbReference type="PROSITE" id="PS51039"/>
    </source>
</evidence>
<proteinExistence type="predicted"/>
<gene>
    <name evidence="8" type="ORF">K493DRAFT_148640</name>
</gene>
<evidence type="ECO:0000256" key="5">
    <source>
        <dbReference type="PROSITE-ProRule" id="PRU00449"/>
    </source>
</evidence>
<evidence type="ECO:0000313" key="9">
    <source>
        <dbReference type="Proteomes" id="UP000193498"/>
    </source>
</evidence>